<keyword evidence="2" id="KW-1185">Reference proteome</keyword>
<dbReference type="EMBL" id="QJKJ01013647">
    <property type="protein sequence ID" value="RDX65972.1"/>
    <property type="molecule type" value="Genomic_DNA"/>
</dbReference>
<dbReference type="OrthoDB" id="1719104at2759"/>
<evidence type="ECO:0000313" key="1">
    <source>
        <dbReference type="EMBL" id="RDX65972.1"/>
    </source>
</evidence>
<organism evidence="1 2">
    <name type="scientific">Mucuna pruriens</name>
    <name type="common">Velvet bean</name>
    <name type="synonym">Dolichos pruriens</name>
    <dbReference type="NCBI Taxonomy" id="157652"/>
    <lineage>
        <taxon>Eukaryota</taxon>
        <taxon>Viridiplantae</taxon>
        <taxon>Streptophyta</taxon>
        <taxon>Embryophyta</taxon>
        <taxon>Tracheophyta</taxon>
        <taxon>Spermatophyta</taxon>
        <taxon>Magnoliopsida</taxon>
        <taxon>eudicotyledons</taxon>
        <taxon>Gunneridae</taxon>
        <taxon>Pentapetalae</taxon>
        <taxon>rosids</taxon>
        <taxon>fabids</taxon>
        <taxon>Fabales</taxon>
        <taxon>Fabaceae</taxon>
        <taxon>Papilionoideae</taxon>
        <taxon>50 kb inversion clade</taxon>
        <taxon>NPAAA clade</taxon>
        <taxon>indigoferoid/millettioid clade</taxon>
        <taxon>Phaseoleae</taxon>
        <taxon>Mucuna</taxon>
    </lineage>
</organism>
<proteinExistence type="predicted"/>
<sequence length="61" mass="6576">MAGLTTVSNYGAVAYGFNYNGMFKGCPTEDGFIGLLSESHIPLAKRIRESSSSLSLLLNKF</sequence>
<gene>
    <name evidence="1" type="ORF">CR513_55315</name>
</gene>
<evidence type="ECO:0000313" key="2">
    <source>
        <dbReference type="Proteomes" id="UP000257109"/>
    </source>
</evidence>
<accession>A0A371EIV1</accession>
<dbReference type="AlphaFoldDB" id="A0A371EIV1"/>
<feature type="non-terminal residue" evidence="1">
    <location>
        <position position="1"/>
    </location>
</feature>
<protein>
    <submittedName>
        <fullName evidence="1">Isoaspartyl peptidase/L-asparaginase 2</fullName>
    </submittedName>
</protein>
<dbReference type="Proteomes" id="UP000257109">
    <property type="component" value="Unassembled WGS sequence"/>
</dbReference>
<name>A0A371EIV1_MUCPR</name>
<comment type="caution">
    <text evidence="1">The sequence shown here is derived from an EMBL/GenBank/DDBJ whole genome shotgun (WGS) entry which is preliminary data.</text>
</comment>
<reference evidence="1" key="1">
    <citation type="submission" date="2018-05" db="EMBL/GenBank/DDBJ databases">
        <title>Draft genome of Mucuna pruriens seed.</title>
        <authorList>
            <person name="Nnadi N.E."/>
            <person name="Vos R."/>
            <person name="Hasami M.H."/>
            <person name="Devisetty U.K."/>
            <person name="Aguiy J.C."/>
        </authorList>
    </citation>
    <scope>NUCLEOTIDE SEQUENCE [LARGE SCALE GENOMIC DNA]</scope>
    <source>
        <strain evidence="1">JCA_2017</strain>
    </source>
</reference>